<dbReference type="PROSITE" id="PS51257">
    <property type="entry name" value="PROKAR_LIPOPROTEIN"/>
    <property type="match status" value="1"/>
</dbReference>
<dbReference type="InterPro" id="IPR027385">
    <property type="entry name" value="Beta-barrel_OMP"/>
</dbReference>
<sequence precursor="true">MRNSMTCLSAVLFASCGTAHAADIARPPAADPIAALNWTGFYLGAHLGAGFGTTKVDNPYGPSIYGDTVRVPKALAGLQAGYNWQAPGTAWVLGVEADASALDADGTDTCLAYSGQFVSANCRVREHVLGTLTGRIGHAFGSQGRSLMYVKGGAAFLTSDLTMTTNAVDYLNRPAAELKETRWGWTVGAGIEHALSSGWAVRAEYDYADFGTRGIDSPNGGFLQIPSNPNSLIDTLGAPTRARQDAHLIKLGLNYYFGRTGVTAESAALLPVKAPAARPWSAWQFDVGARYWYSHGRYQNDLTLNTITPQQEHLVSRLTYESEGHSGEVFWRIDSPRKLFVKGFAGGGGLVAGKMNDEDWFPTDPDFAAAYSNTYHGKVTGTIAYATLDAGIDLLGNSNGKIGVFAGYNFYRDRKDAFGCQQIALVGLPSPCSVAFPTTQIAISQHEDWHSLRIGANGSFTVAPGARLALDAAYLPYTHIAALDVHHNRTDVANKDSPAWGVGQGVQLEAILTYDVTPSFNVGVGGRYWAMWATDVLTAGFGSPVPTQLLPIRVERYGSFLQASYKFDVR</sequence>
<dbReference type="KEGG" id="rpd:RPD_2780"/>
<feature type="signal peptide" evidence="6">
    <location>
        <begin position="1"/>
        <end position="21"/>
    </location>
</feature>
<keyword evidence="2 6" id="KW-0732">Signal</keyword>
<dbReference type="Gene3D" id="2.40.160.20">
    <property type="match status" value="1"/>
</dbReference>
<evidence type="ECO:0000256" key="1">
    <source>
        <dbReference type="ARBA" id="ARBA00004442"/>
    </source>
</evidence>
<comment type="subcellular location">
    <subcellularLocation>
        <location evidence="1">Cell outer membrane</location>
    </subcellularLocation>
</comment>
<evidence type="ECO:0000313" key="8">
    <source>
        <dbReference type="EMBL" id="ABE40008.1"/>
    </source>
</evidence>
<dbReference type="Pfam" id="PF13505">
    <property type="entry name" value="OMP_b-brl"/>
    <property type="match status" value="1"/>
</dbReference>
<dbReference type="PANTHER" id="PTHR34001">
    <property type="entry name" value="BLL7405 PROTEIN"/>
    <property type="match status" value="1"/>
</dbReference>
<dbReference type="GO" id="GO:0004190">
    <property type="term" value="F:aspartic-type endopeptidase activity"/>
    <property type="evidence" value="ECO:0007669"/>
    <property type="project" value="InterPro"/>
</dbReference>
<feature type="domain" description="Outer membrane protein beta-barrel" evidence="7">
    <location>
        <begin position="11"/>
        <end position="225"/>
    </location>
</feature>
<evidence type="ECO:0000256" key="3">
    <source>
        <dbReference type="ARBA" id="ARBA00023136"/>
    </source>
</evidence>
<organism evidence="8 9">
    <name type="scientific">Rhodopseudomonas palustris (strain BisB5)</name>
    <dbReference type="NCBI Taxonomy" id="316057"/>
    <lineage>
        <taxon>Bacteria</taxon>
        <taxon>Pseudomonadati</taxon>
        <taxon>Pseudomonadota</taxon>
        <taxon>Alphaproteobacteria</taxon>
        <taxon>Hyphomicrobiales</taxon>
        <taxon>Nitrobacteraceae</taxon>
        <taxon>Rhodopseudomonas</taxon>
    </lineage>
</organism>
<evidence type="ECO:0000313" key="9">
    <source>
        <dbReference type="Proteomes" id="UP000001818"/>
    </source>
</evidence>
<proteinExistence type="inferred from homology"/>
<dbReference type="HOGENOM" id="CLU_036371_0_0_5"/>
<protein>
    <recommendedName>
        <fullName evidence="7">Outer membrane protein beta-barrel domain-containing protein</fullName>
    </recommendedName>
</protein>
<dbReference type="SUPFAM" id="SSF69917">
    <property type="entry name" value="OMPT-like"/>
    <property type="match status" value="1"/>
</dbReference>
<dbReference type="SUPFAM" id="SSF56925">
    <property type="entry name" value="OMPA-like"/>
    <property type="match status" value="1"/>
</dbReference>
<dbReference type="PANTHER" id="PTHR34001:SF3">
    <property type="entry name" value="BLL7405 PROTEIN"/>
    <property type="match status" value="1"/>
</dbReference>
<evidence type="ECO:0000256" key="5">
    <source>
        <dbReference type="ARBA" id="ARBA00038306"/>
    </source>
</evidence>
<dbReference type="AlphaFoldDB" id="Q136I1"/>
<feature type="chain" id="PRO_5004181914" description="Outer membrane protein beta-barrel domain-containing protein" evidence="6">
    <location>
        <begin position="22"/>
        <end position="570"/>
    </location>
</feature>
<evidence type="ECO:0000256" key="6">
    <source>
        <dbReference type="SAM" id="SignalP"/>
    </source>
</evidence>
<accession>Q136I1</accession>
<keyword evidence="4" id="KW-0998">Cell outer membrane</keyword>
<comment type="similarity">
    <text evidence="5">Belongs to the Omp25/RopB family.</text>
</comment>
<keyword evidence="3" id="KW-0472">Membrane</keyword>
<dbReference type="InterPro" id="IPR020080">
    <property type="entry name" value="OM_adhesin/peptidase_omptin"/>
</dbReference>
<dbReference type="Proteomes" id="UP000001818">
    <property type="component" value="Chromosome"/>
</dbReference>
<dbReference type="BioCyc" id="RPAL316057:RPD_RS13965-MONOMER"/>
<evidence type="ECO:0000259" key="7">
    <source>
        <dbReference type="Pfam" id="PF13505"/>
    </source>
</evidence>
<evidence type="ECO:0000256" key="2">
    <source>
        <dbReference type="ARBA" id="ARBA00022729"/>
    </source>
</evidence>
<dbReference type="EMBL" id="CP000283">
    <property type="protein sequence ID" value="ABE40008.1"/>
    <property type="molecule type" value="Genomic_DNA"/>
</dbReference>
<dbReference type="STRING" id="316057.RPD_2780"/>
<evidence type="ECO:0000256" key="4">
    <source>
        <dbReference type="ARBA" id="ARBA00023237"/>
    </source>
</evidence>
<dbReference type="GO" id="GO:0009279">
    <property type="term" value="C:cell outer membrane"/>
    <property type="evidence" value="ECO:0007669"/>
    <property type="project" value="UniProtKB-SubCell"/>
</dbReference>
<dbReference type="InterPro" id="IPR011250">
    <property type="entry name" value="OMP/PagP_B-barrel"/>
</dbReference>
<dbReference type="InterPro" id="IPR051692">
    <property type="entry name" value="OMP-like"/>
</dbReference>
<dbReference type="InterPro" id="IPR053724">
    <property type="entry name" value="OMP_A26_sf"/>
</dbReference>
<gene>
    <name evidence="8" type="ordered locus">RPD_2780</name>
</gene>
<name>Q136I1_RHOPS</name>
<dbReference type="eggNOG" id="COG3637">
    <property type="taxonomic scope" value="Bacteria"/>
</dbReference>
<dbReference type="Gene3D" id="2.40.128.90">
    <property type="entry name" value="OMPT-like"/>
    <property type="match status" value="1"/>
</dbReference>
<reference evidence="8 9" key="1">
    <citation type="submission" date="2006-03" db="EMBL/GenBank/DDBJ databases">
        <title>Complete sequence of Rhodopseudomonas palustris BisB5.</title>
        <authorList>
            <consortium name="US DOE Joint Genome Institute"/>
            <person name="Copeland A."/>
            <person name="Lucas S."/>
            <person name="Lapidus A."/>
            <person name="Barry K."/>
            <person name="Detter J.C."/>
            <person name="Glavina del Rio T."/>
            <person name="Hammon N."/>
            <person name="Israni S."/>
            <person name="Dalin E."/>
            <person name="Tice H."/>
            <person name="Pitluck S."/>
            <person name="Chain P."/>
            <person name="Malfatti S."/>
            <person name="Shin M."/>
            <person name="Vergez L."/>
            <person name="Schmutz J."/>
            <person name="Larimer F."/>
            <person name="Land M."/>
            <person name="Hauser L."/>
            <person name="Pelletier D.A."/>
            <person name="Kyrpides N."/>
            <person name="Lykidis A."/>
            <person name="Oda Y."/>
            <person name="Harwood C.S."/>
            <person name="Richardson P."/>
        </authorList>
    </citation>
    <scope>NUCLEOTIDE SEQUENCE [LARGE SCALE GENOMIC DNA]</scope>
    <source>
        <strain evidence="8 9">BisB5</strain>
    </source>
</reference>